<dbReference type="CDD" id="cd13854">
    <property type="entry name" value="CuRO_1_MaLCC_like"/>
    <property type="match status" value="1"/>
</dbReference>
<dbReference type="InterPro" id="IPR033138">
    <property type="entry name" value="Cu_oxidase_CS"/>
</dbReference>
<dbReference type="SUPFAM" id="SSF49503">
    <property type="entry name" value="Cupredoxins"/>
    <property type="match status" value="3"/>
</dbReference>
<protein>
    <recommendedName>
        <fullName evidence="10">Multicopper oxidase</fullName>
    </recommendedName>
</protein>
<dbReference type="InterPro" id="IPR011706">
    <property type="entry name" value="Cu-oxidase_C"/>
</dbReference>
<dbReference type="Pfam" id="PF07731">
    <property type="entry name" value="Cu-oxidase_2"/>
    <property type="match status" value="1"/>
</dbReference>
<evidence type="ECO:0000313" key="9">
    <source>
        <dbReference type="Proteomes" id="UP000234254"/>
    </source>
</evidence>
<dbReference type="Pfam" id="PF07732">
    <property type="entry name" value="Cu-oxidase_3"/>
    <property type="match status" value="1"/>
</dbReference>
<evidence type="ECO:0000256" key="2">
    <source>
        <dbReference type="ARBA" id="ARBA00022723"/>
    </source>
</evidence>
<evidence type="ECO:0000259" key="6">
    <source>
        <dbReference type="Pfam" id="PF07731"/>
    </source>
</evidence>
<comment type="similarity">
    <text evidence="1">Belongs to the multicopper oxidase family.</text>
</comment>
<evidence type="ECO:0000259" key="7">
    <source>
        <dbReference type="Pfam" id="PF07732"/>
    </source>
</evidence>
<dbReference type="AlphaFoldDB" id="A0A2I1CUG0"/>
<dbReference type="CDD" id="cd13901">
    <property type="entry name" value="CuRO_3_MaLCC_like"/>
    <property type="match status" value="1"/>
</dbReference>
<keyword evidence="4" id="KW-0186">Copper</keyword>
<dbReference type="GO" id="GO:0005507">
    <property type="term" value="F:copper ion binding"/>
    <property type="evidence" value="ECO:0007669"/>
    <property type="project" value="InterPro"/>
</dbReference>
<feature type="domain" description="Plastocyanin-like" evidence="6">
    <location>
        <begin position="540"/>
        <end position="622"/>
    </location>
</feature>
<dbReference type="OrthoDB" id="2121828at2759"/>
<evidence type="ECO:0000259" key="5">
    <source>
        <dbReference type="Pfam" id="PF00394"/>
    </source>
</evidence>
<dbReference type="EMBL" id="MSFM01000012">
    <property type="protein sequence ID" value="PKY01249.1"/>
    <property type="molecule type" value="Genomic_DNA"/>
</dbReference>
<feature type="domain" description="Plastocyanin-like" evidence="7">
    <location>
        <begin position="131"/>
        <end position="235"/>
    </location>
</feature>
<evidence type="ECO:0008006" key="10">
    <source>
        <dbReference type="Google" id="ProtNLM"/>
    </source>
</evidence>
<keyword evidence="2" id="KW-0479">Metal-binding</keyword>
<dbReference type="GO" id="GO:0016491">
    <property type="term" value="F:oxidoreductase activity"/>
    <property type="evidence" value="ECO:0007669"/>
    <property type="project" value="UniProtKB-KW"/>
</dbReference>
<organism evidence="8 9">
    <name type="scientific">Aspergillus campestris (strain IBT 28561)</name>
    <dbReference type="NCBI Taxonomy" id="1392248"/>
    <lineage>
        <taxon>Eukaryota</taxon>
        <taxon>Fungi</taxon>
        <taxon>Dikarya</taxon>
        <taxon>Ascomycota</taxon>
        <taxon>Pezizomycotina</taxon>
        <taxon>Eurotiomycetes</taxon>
        <taxon>Eurotiomycetidae</taxon>
        <taxon>Eurotiales</taxon>
        <taxon>Aspergillaceae</taxon>
        <taxon>Aspergillus</taxon>
        <taxon>Aspergillus subgen. Circumdati</taxon>
    </lineage>
</organism>
<dbReference type="PANTHER" id="PTHR11709:SF71">
    <property type="entry name" value="OXIDOREDUCTASE TPCJ"/>
    <property type="match status" value="1"/>
</dbReference>
<evidence type="ECO:0000256" key="3">
    <source>
        <dbReference type="ARBA" id="ARBA00023002"/>
    </source>
</evidence>
<evidence type="ECO:0000256" key="4">
    <source>
        <dbReference type="ARBA" id="ARBA00023008"/>
    </source>
</evidence>
<dbReference type="GeneID" id="36549053"/>
<keyword evidence="3" id="KW-0560">Oxidoreductase</keyword>
<evidence type="ECO:0000313" key="8">
    <source>
        <dbReference type="EMBL" id="PKY01249.1"/>
    </source>
</evidence>
<name>A0A2I1CUG0_ASPC2</name>
<accession>A0A2I1CUG0</accession>
<reference evidence="8" key="1">
    <citation type="submission" date="2016-12" db="EMBL/GenBank/DDBJ databases">
        <title>The genomes of Aspergillus section Nigri reveals drivers in fungal speciation.</title>
        <authorList>
            <consortium name="DOE Joint Genome Institute"/>
            <person name="Vesth T.C."/>
            <person name="Nybo J."/>
            <person name="Theobald S."/>
            <person name="Brandl J."/>
            <person name="Frisvad J.C."/>
            <person name="Nielsen K.F."/>
            <person name="Lyhne E.K."/>
            <person name="Kogle M.E."/>
            <person name="Kuo A."/>
            <person name="Riley R."/>
            <person name="Clum A."/>
            <person name="Nolan M."/>
            <person name="Lipzen A."/>
            <person name="Salamov A."/>
            <person name="Henrissat B."/>
            <person name="Wiebenga A."/>
            <person name="De vries R.P."/>
            <person name="Grigoriev I.V."/>
            <person name="Mortensen U.H."/>
            <person name="Andersen M.R."/>
            <person name="Baker S.E."/>
        </authorList>
    </citation>
    <scope>NUCLEOTIDE SEQUENCE</scope>
    <source>
        <strain evidence="8">IBT 28561</strain>
    </source>
</reference>
<dbReference type="VEuPathDB" id="FungiDB:P168DRAFT_329953"/>
<feature type="domain" description="Plastocyanin-like" evidence="5">
    <location>
        <begin position="245"/>
        <end position="372"/>
    </location>
</feature>
<dbReference type="InterPro" id="IPR045087">
    <property type="entry name" value="Cu-oxidase_fam"/>
</dbReference>
<dbReference type="RefSeq" id="XP_024689843.1">
    <property type="nucleotide sequence ID" value="XM_024841529.1"/>
</dbReference>
<sequence>MLLSGYFITIINYLGLQYPLGPQLDVPAPIEGHVKPHLEQFEPWVPPGAMPDPGDPDSEPIKCDYRAMVADGYLPSRPEGNHEWIPHKDDPNLQYNITTDYDTRTPIGTTREYHITVTESDVQVWDGRKIRSRPLADGRYPGPWIQACWGDKLKITVHNNLTEVKNGTAIHFHGLRLLNSNLVDGVPGVTQCPVAPGDSYTYIFNATQYGTSWYHSHYSLQYSDGLLGPLTIHGPTSARYDEPLYPLVLSDHNHRSAFQEYYIEQFGPPFPNQESILINDHGSFAGQFPDNQYTQPVQGGKRYSLMLINAATDTTFVFGIDGHTVTVIGIDLVAVQPFETNHVRLGNGQRYHVILEAREDVPDGSSFWIRTYPAEGCNGFRPRAPDARQGILWYSSGNETSPPVPETSPMNYTIECKDMVHYKPMVQWTVPAIPQLGDGSVYDIIDTTLSVWQWDLTKDTNSAPDDKVWSWKILKDHARVDYKKPSVDHVDELEPDTWDHTAVIDSKPIKDGEDVWNYMLIVGGRAEKQVGGGIVVPPAYHPIHLHGHDFVVLKNSSTPYQGYGSLEDLQLDNPLRRDTVLLPNNGYLVIAWKSDNPGVWALHCHIAWHASDGLALQIVEGREKLKKQLDLENISNLSPDEAFLAQQYQTTCSNWGIWQDNRIGELNDANSTERFQDDSGI</sequence>
<dbReference type="PROSITE" id="PS00080">
    <property type="entry name" value="MULTICOPPER_OXIDASE2"/>
    <property type="match status" value="1"/>
</dbReference>
<dbReference type="InterPro" id="IPR001117">
    <property type="entry name" value="Cu-oxidase_2nd"/>
</dbReference>
<dbReference type="PANTHER" id="PTHR11709">
    <property type="entry name" value="MULTI-COPPER OXIDASE"/>
    <property type="match status" value="1"/>
</dbReference>
<comment type="caution">
    <text evidence="8">The sequence shown here is derived from an EMBL/GenBank/DDBJ whole genome shotgun (WGS) entry which is preliminary data.</text>
</comment>
<keyword evidence="9" id="KW-1185">Reference proteome</keyword>
<dbReference type="InterPro" id="IPR008972">
    <property type="entry name" value="Cupredoxin"/>
</dbReference>
<dbReference type="InterPro" id="IPR011707">
    <property type="entry name" value="Cu-oxidase-like_N"/>
</dbReference>
<gene>
    <name evidence="8" type="ORF">P168DRAFT_329953</name>
</gene>
<dbReference type="PROSITE" id="PS00079">
    <property type="entry name" value="MULTICOPPER_OXIDASE1"/>
    <property type="match status" value="1"/>
</dbReference>
<proteinExistence type="inferred from homology"/>
<dbReference type="Proteomes" id="UP000234254">
    <property type="component" value="Unassembled WGS sequence"/>
</dbReference>
<dbReference type="Gene3D" id="2.60.40.420">
    <property type="entry name" value="Cupredoxins - blue copper proteins"/>
    <property type="match status" value="3"/>
</dbReference>
<dbReference type="InterPro" id="IPR002355">
    <property type="entry name" value="Cu_oxidase_Cu_BS"/>
</dbReference>
<dbReference type="Pfam" id="PF00394">
    <property type="entry name" value="Cu-oxidase"/>
    <property type="match status" value="1"/>
</dbReference>
<evidence type="ECO:0000256" key="1">
    <source>
        <dbReference type="ARBA" id="ARBA00010609"/>
    </source>
</evidence>